<dbReference type="GO" id="GO:0003676">
    <property type="term" value="F:nucleic acid binding"/>
    <property type="evidence" value="ECO:0007669"/>
    <property type="project" value="UniProtKB-UniRule"/>
</dbReference>
<dbReference type="GO" id="GO:0005737">
    <property type="term" value="C:cytoplasm"/>
    <property type="evidence" value="ECO:0007669"/>
    <property type="project" value="TreeGrafter"/>
</dbReference>
<dbReference type="GO" id="GO:0016853">
    <property type="term" value="F:isomerase activity"/>
    <property type="evidence" value="ECO:0007669"/>
    <property type="project" value="UniProtKB-KW"/>
</dbReference>
<dbReference type="Gene3D" id="3.10.310.10">
    <property type="entry name" value="Diaminopimelate Epimerase, Chain A, domain 1"/>
    <property type="match status" value="2"/>
</dbReference>
<dbReference type="Pfam" id="PF13902">
    <property type="entry name" value="R3H-assoc"/>
    <property type="match status" value="1"/>
</dbReference>
<evidence type="ECO:0000259" key="3">
    <source>
        <dbReference type="PROSITE" id="PS51061"/>
    </source>
</evidence>
<protein>
    <submittedName>
        <fullName evidence="4">Isomerase</fullName>
    </submittedName>
</protein>
<dbReference type="InterPro" id="IPR025952">
    <property type="entry name" value="R3H-assoc_dom"/>
</dbReference>
<evidence type="ECO:0000256" key="2">
    <source>
        <dbReference type="ARBA" id="ARBA00023235"/>
    </source>
</evidence>
<reference evidence="4" key="2">
    <citation type="journal article" date="2024" name="Plant">
        <title>Genomic evolution and insights into agronomic trait innovations of Sesamum species.</title>
        <authorList>
            <person name="Miao H."/>
            <person name="Wang L."/>
            <person name="Qu L."/>
            <person name="Liu H."/>
            <person name="Sun Y."/>
            <person name="Le M."/>
            <person name="Wang Q."/>
            <person name="Wei S."/>
            <person name="Zheng Y."/>
            <person name="Lin W."/>
            <person name="Duan Y."/>
            <person name="Cao H."/>
            <person name="Xiong S."/>
            <person name="Wang X."/>
            <person name="Wei L."/>
            <person name="Li C."/>
            <person name="Ma Q."/>
            <person name="Ju M."/>
            <person name="Zhao R."/>
            <person name="Li G."/>
            <person name="Mu C."/>
            <person name="Tian Q."/>
            <person name="Mei H."/>
            <person name="Zhang T."/>
            <person name="Gao T."/>
            <person name="Zhang H."/>
        </authorList>
    </citation>
    <scope>NUCLEOTIDE SEQUENCE</scope>
    <source>
        <strain evidence="4">3651</strain>
    </source>
</reference>
<dbReference type="PROSITE" id="PS51061">
    <property type="entry name" value="R3H"/>
    <property type="match status" value="1"/>
</dbReference>
<dbReference type="InterPro" id="IPR003719">
    <property type="entry name" value="Phenazine_PhzF-like"/>
</dbReference>
<evidence type="ECO:0000256" key="1">
    <source>
        <dbReference type="ARBA" id="ARBA00008270"/>
    </source>
</evidence>
<evidence type="ECO:0000313" key="4">
    <source>
        <dbReference type="EMBL" id="KAK4418254.1"/>
    </source>
</evidence>
<feature type="domain" description="R3H" evidence="3">
    <location>
        <begin position="158"/>
        <end position="226"/>
    </location>
</feature>
<dbReference type="InterPro" id="IPR001374">
    <property type="entry name" value="R3H_dom"/>
</dbReference>
<sequence length="563" mass="62651">MATPEILQTEQDLLMYAALFENSKDGNVKSRGMEIEKKIEFLESLAGRVSNRRSRRWLNDRLLMELVPRLNAEEIRGLFAPPPWGDDVPPSPFCMTNVGEWDNFRNIDMDKEASIMKSLDSSSTKRRDRLDADKVAALTAWHRVDSRTREALRRCYLSDLINGYEECIRAFVKDSGNGDVLVLHVQDPFHRLLLHGVCEFYNLVSTTVTESKGRESSKTTRIKKKQSVSADLPNITLSNFLKMAKEGFCSLAVVDFLRQFTMAKKPVRYCIVDAFTDSAFKGNPAAVCLLEEERDEEWMQAVAREFNISETCYLTRLSESAECLTGSVPRFRLRWFTPVAEVKLCGHATLAASHFLFAYNLVKSDTIEFLTLSGILTAKRVPDTKILDLSNSLNGNAPESFLIELDFPVDPVTEYNGPGKVSAISKSLGGASVHEIHKTTAADDLIVVLPSGEAVAEIEPNFDEIQKCPGRGVIITGLAPTGSGFDFFSRFFCPKLGINEDPVCGSAHCALAPYWSKKLGKSDFIAYQASPRSGVLHLHLDDKNQRVSLRGKAVAVMEGSLLV</sequence>
<dbReference type="Pfam" id="PF02567">
    <property type="entry name" value="PhzC-PhzF"/>
    <property type="match status" value="1"/>
</dbReference>
<dbReference type="PANTHER" id="PTHR13774:SF17">
    <property type="entry name" value="PHENAZINE BIOSYNTHESIS-LIKE DOMAIN-CONTAINING PROTEIN"/>
    <property type="match status" value="1"/>
</dbReference>
<name>A0AAE1XUG3_9LAMI</name>
<evidence type="ECO:0000313" key="5">
    <source>
        <dbReference type="Proteomes" id="UP001293254"/>
    </source>
</evidence>
<dbReference type="PANTHER" id="PTHR13774">
    <property type="entry name" value="PHENAZINE BIOSYNTHESIS PROTEIN"/>
    <property type="match status" value="1"/>
</dbReference>
<keyword evidence="2 4" id="KW-0413">Isomerase</keyword>
<keyword evidence="5" id="KW-1185">Reference proteome</keyword>
<organism evidence="4 5">
    <name type="scientific">Sesamum alatum</name>
    <dbReference type="NCBI Taxonomy" id="300844"/>
    <lineage>
        <taxon>Eukaryota</taxon>
        <taxon>Viridiplantae</taxon>
        <taxon>Streptophyta</taxon>
        <taxon>Embryophyta</taxon>
        <taxon>Tracheophyta</taxon>
        <taxon>Spermatophyta</taxon>
        <taxon>Magnoliopsida</taxon>
        <taxon>eudicotyledons</taxon>
        <taxon>Gunneridae</taxon>
        <taxon>Pentapetalae</taxon>
        <taxon>asterids</taxon>
        <taxon>lamiids</taxon>
        <taxon>Lamiales</taxon>
        <taxon>Pedaliaceae</taxon>
        <taxon>Sesamum</taxon>
    </lineage>
</organism>
<comment type="caution">
    <text evidence="4">The sequence shown here is derived from an EMBL/GenBank/DDBJ whole genome shotgun (WGS) entry which is preliminary data.</text>
</comment>
<dbReference type="Proteomes" id="UP001293254">
    <property type="component" value="Unassembled WGS sequence"/>
</dbReference>
<accession>A0AAE1XUG3</accession>
<dbReference type="SUPFAM" id="SSF54506">
    <property type="entry name" value="Diaminopimelate epimerase-like"/>
    <property type="match status" value="1"/>
</dbReference>
<comment type="similarity">
    <text evidence="1">Belongs to the PhzF family.</text>
</comment>
<dbReference type="CDD" id="cd02325">
    <property type="entry name" value="R3H"/>
    <property type="match status" value="1"/>
</dbReference>
<proteinExistence type="inferred from homology"/>
<dbReference type="SUPFAM" id="SSF82708">
    <property type="entry name" value="R3H domain"/>
    <property type="match status" value="1"/>
</dbReference>
<dbReference type="InterPro" id="IPR036867">
    <property type="entry name" value="R3H_dom_sf"/>
</dbReference>
<reference evidence="4" key="1">
    <citation type="submission" date="2020-06" db="EMBL/GenBank/DDBJ databases">
        <authorList>
            <person name="Li T."/>
            <person name="Hu X."/>
            <person name="Zhang T."/>
            <person name="Song X."/>
            <person name="Zhang H."/>
            <person name="Dai N."/>
            <person name="Sheng W."/>
            <person name="Hou X."/>
            <person name="Wei L."/>
        </authorList>
    </citation>
    <scope>NUCLEOTIDE SEQUENCE</scope>
    <source>
        <strain evidence="4">3651</strain>
        <tissue evidence="4">Leaf</tissue>
    </source>
</reference>
<gene>
    <name evidence="4" type="ORF">Salat_2238100</name>
</gene>
<dbReference type="EMBL" id="JACGWO010000009">
    <property type="protein sequence ID" value="KAK4418254.1"/>
    <property type="molecule type" value="Genomic_DNA"/>
</dbReference>
<dbReference type="AlphaFoldDB" id="A0AAE1XUG3"/>